<dbReference type="AlphaFoldDB" id="A0A7I4XUK7"/>
<dbReference type="Proteomes" id="UP000025227">
    <property type="component" value="Unplaced"/>
</dbReference>
<dbReference type="WBParaSite" id="HCON_00005600-00001">
    <property type="protein sequence ID" value="HCON_00005600-00001"/>
    <property type="gene ID" value="HCON_00005600"/>
</dbReference>
<evidence type="ECO:0000313" key="2">
    <source>
        <dbReference type="Proteomes" id="UP000025227"/>
    </source>
</evidence>
<proteinExistence type="predicted"/>
<dbReference type="OrthoDB" id="5920525at2759"/>
<dbReference type="SUPFAM" id="SSF56672">
    <property type="entry name" value="DNA/RNA polymerases"/>
    <property type="match status" value="1"/>
</dbReference>
<keyword evidence="2" id="KW-1185">Reference proteome</keyword>
<organism evidence="2 3">
    <name type="scientific">Haemonchus contortus</name>
    <name type="common">Barber pole worm</name>
    <dbReference type="NCBI Taxonomy" id="6289"/>
    <lineage>
        <taxon>Eukaryota</taxon>
        <taxon>Metazoa</taxon>
        <taxon>Ecdysozoa</taxon>
        <taxon>Nematoda</taxon>
        <taxon>Chromadorea</taxon>
        <taxon>Rhabditida</taxon>
        <taxon>Rhabditina</taxon>
        <taxon>Rhabditomorpha</taxon>
        <taxon>Strongyloidea</taxon>
        <taxon>Trichostrongylidae</taxon>
        <taxon>Haemonchus</taxon>
    </lineage>
</organism>
<protein>
    <submittedName>
        <fullName evidence="3">Uncharacterized protein</fullName>
    </submittedName>
</protein>
<accession>A0A7I4XUK7</accession>
<dbReference type="InterPro" id="IPR043502">
    <property type="entry name" value="DNA/RNA_pol_sf"/>
</dbReference>
<evidence type="ECO:0000256" key="1">
    <source>
        <dbReference type="SAM" id="MobiDB-lite"/>
    </source>
</evidence>
<feature type="region of interest" description="Disordered" evidence="1">
    <location>
        <begin position="170"/>
        <end position="199"/>
    </location>
</feature>
<sequence>MMQIFRIGKIALSADVEKAFLKVHLHEDDRDATRFLWLYDTSRPPTTKIWRSTETADVDQEFANELNENLCVDNLLICAESAKEGIEKYTRAKKIFNELNINLREFVSNDKKVNQFIKKEDSAKEGLQKVLGIQWNTMSDTLEIKCNMPNPAEITKRSVLQANALVYDPKDSRGADRMGGTGGEDADGDSNTGVARGTVERPSLTPFSLSLFDTLISLRLFRDYGHRCHEDAL</sequence>
<name>A0A7I4XUK7_HAECO</name>
<reference evidence="3" key="1">
    <citation type="submission" date="2020-12" db="UniProtKB">
        <authorList>
            <consortium name="WormBaseParasite"/>
        </authorList>
    </citation>
    <scope>IDENTIFICATION</scope>
    <source>
        <strain evidence="3">MHco3</strain>
    </source>
</reference>
<evidence type="ECO:0000313" key="3">
    <source>
        <dbReference type="WBParaSite" id="HCON_00005600-00001"/>
    </source>
</evidence>
<dbReference type="PANTHER" id="PTHR47331">
    <property type="entry name" value="PHD-TYPE DOMAIN-CONTAINING PROTEIN"/>
    <property type="match status" value="1"/>
</dbReference>